<sequence>MYELSLLQQRTARINLGDTFIPERDEKNYPIVREILAVLSSNKLLYNEAVIVLDQVKAIIGYVRV</sequence>
<protein>
    <submittedName>
        <fullName evidence="1">Uncharacterized protein</fullName>
    </submittedName>
</protein>
<accession>F8FH73</accession>
<dbReference type="AlphaFoldDB" id="F8FH73"/>
<dbReference type="HOGENOM" id="CLU_2845647_0_0_9"/>
<organism evidence="1 2">
    <name type="scientific">Paenibacillus mucilaginosus (strain KNP414)</name>
    <dbReference type="NCBI Taxonomy" id="1036673"/>
    <lineage>
        <taxon>Bacteria</taxon>
        <taxon>Bacillati</taxon>
        <taxon>Bacillota</taxon>
        <taxon>Bacilli</taxon>
        <taxon>Bacillales</taxon>
        <taxon>Paenibacillaceae</taxon>
        <taxon>Paenibacillus</taxon>
    </lineage>
</organism>
<evidence type="ECO:0000313" key="1">
    <source>
        <dbReference type="EMBL" id="AEI39775.1"/>
    </source>
</evidence>
<dbReference type="KEGG" id="pms:KNP414_01208"/>
<gene>
    <name evidence="1" type="ordered locus">KNP414_01208</name>
</gene>
<name>F8FH73_PAEMK</name>
<reference evidence="1 2" key="2">
    <citation type="journal article" date="2013" name="Genome Announc.">
        <title>Genome Sequence of Growth-Improving Paenibacillus mucilaginosus Strain KNP414.</title>
        <authorList>
            <person name="Lu J.J."/>
            <person name="Wang J.F."/>
            <person name="Hu X.F."/>
        </authorList>
    </citation>
    <scope>NUCLEOTIDE SEQUENCE [LARGE SCALE GENOMIC DNA]</scope>
    <source>
        <strain evidence="1 2">KNP414</strain>
    </source>
</reference>
<dbReference type="Proteomes" id="UP000006620">
    <property type="component" value="Chromosome"/>
</dbReference>
<evidence type="ECO:0000313" key="2">
    <source>
        <dbReference type="Proteomes" id="UP000006620"/>
    </source>
</evidence>
<proteinExistence type="predicted"/>
<reference evidence="2" key="1">
    <citation type="submission" date="2011-06" db="EMBL/GenBank/DDBJ databases">
        <title>Complete genome sequence of Paenibacillus mucilaginosus KNP414.</title>
        <authorList>
            <person name="Wang J."/>
            <person name="Hu S."/>
            <person name="Hu X."/>
            <person name="Zhang B."/>
            <person name="Dong D."/>
            <person name="Zhang S."/>
            <person name="Zhao K."/>
            <person name="Wu D."/>
        </authorList>
    </citation>
    <scope>NUCLEOTIDE SEQUENCE [LARGE SCALE GENOMIC DNA]</scope>
    <source>
        <strain evidence="2">KNP414</strain>
    </source>
</reference>
<dbReference type="EMBL" id="CP002869">
    <property type="protein sequence ID" value="AEI39775.1"/>
    <property type="molecule type" value="Genomic_DNA"/>
</dbReference>